<organism evidence="1 2">
    <name type="scientific">Inconstantimicrobium mannanitabidum</name>
    <dbReference type="NCBI Taxonomy" id="1604901"/>
    <lineage>
        <taxon>Bacteria</taxon>
        <taxon>Bacillati</taxon>
        <taxon>Bacillota</taxon>
        <taxon>Clostridia</taxon>
        <taxon>Eubacteriales</taxon>
        <taxon>Clostridiaceae</taxon>
        <taxon>Inconstantimicrobium</taxon>
    </lineage>
</organism>
<gene>
    <name evidence="1" type="ORF">rsdtw13_28430</name>
</gene>
<name>A0ACB5REM6_9CLOT</name>
<evidence type="ECO:0000313" key="1">
    <source>
        <dbReference type="EMBL" id="GKX67585.1"/>
    </source>
</evidence>
<reference evidence="1" key="1">
    <citation type="journal article" date="2025" name="Int. J. Syst. Evol. Microbiol.">
        <title>Inconstantimicrobium mannanitabidum sp. nov., a novel member of the family Clostridiaceae isolated from anoxic soil under the treatment of reductive soil disinfestation.</title>
        <authorList>
            <person name="Ueki A."/>
            <person name="Tonouchi A."/>
            <person name="Honma S."/>
            <person name="Kaku N."/>
            <person name="Ueki K."/>
        </authorList>
    </citation>
    <scope>NUCLEOTIDE SEQUENCE</scope>
    <source>
        <strain evidence="1">TW13</strain>
    </source>
</reference>
<dbReference type="Proteomes" id="UP001058074">
    <property type="component" value="Unassembled WGS sequence"/>
</dbReference>
<protein>
    <submittedName>
        <fullName evidence="1">Iron-sulfur protein</fullName>
    </submittedName>
</protein>
<keyword evidence="2" id="KW-1185">Reference proteome</keyword>
<comment type="caution">
    <text evidence="1">The sequence shown here is derived from an EMBL/GenBank/DDBJ whole genome shotgun (WGS) entry which is preliminary data.</text>
</comment>
<dbReference type="EMBL" id="BROD01000001">
    <property type="protein sequence ID" value="GKX67585.1"/>
    <property type="molecule type" value="Genomic_DNA"/>
</dbReference>
<accession>A0ACB5REM6</accession>
<proteinExistence type="predicted"/>
<evidence type="ECO:0000313" key="2">
    <source>
        <dbReference type="Proteomes" id="UP001058074"/>
    </source>
</evidence>
<sequence>MSTSIFYFSGTGNSFMVAKKLANNFENADIVPISETVLNEKIHTESDCIGIVFPIYIYGIPSIISKFISKLDESFKDKYIFAVATYKSQPGGALLLLKRKLKEVEINISAGFNICMPGNNIIYYKAEPISIQNKKFLLVEKKIDEIIEIINNRSINIIERGGFFQRFLGTKIIHGLATKSFYKLDKNYWVNDNCSGCGLCEKICPVKNININNGKPTWNHRCEQCVACLNLCPKQAIQYNKSTINKLRYKNPYIETNELFK</sequence>